<dbReference type="GO" id="GO:0022857">
    <property type="term" value="F:transmembrane transporter activity"/>
    <property type="evidence" value="ECO:0007669"/>
    <property type="project" value="InterPro"/>
</dbReference>
<keyword evidence="5 6" id="KW-0472">Membrane</keyword>
<feature type="transmembrane region" description="Helical" evidence="6">
    <location>
        <begin position="235"/>
        <end position="253"/>
    </location>
</feature>
<feature type="transmembrane region" description="Helical" evidence="6">
    <location>
        <begin position="199"/>
        <end position="223"/>
    </location>
</feature>
<name>A0AAE9H604_ALCFA</name>
<evidence type="ECO:0000256" key="2">
    <source>
        <dbReference type="ARBA" id="ARBA00022475"/>
    </source>
</evidence>
<feature type="transmembrane region" description="Helical" evidence="6">
    <location>
        <begin position="326"/>
        <end position="348"/>
    </location>
</feature>
<gene>
    <name evidence="8" type="ORF">MXF72_11605</name>
</gene>
<keyword evidence="2" id="KW-1003">Cell membrane</keyword>
<dbReference type="EMBL" id="CP095873">
    <property type="protein sequence ID" value="UPL20070.1"/>
    <property type="molecule type" value="Genomic_DNA"/>
</dbReference>
<feature type="transmembrane region" description="Helical" evidence="6">
    <location>
        <begin position="291"/>
        <end position="314"/>
    </location>
</feature>
<protein>
    <submittedName>
        <fullName evidence="8">MFS transporter</fullName>
    </submittedName>
</protein>
<reference evidence="8" key="1">
    <citation type="submission" date="2022-04" db="EMBL/GenBank/DDBJ databases">
        <title>Genomic mining of Alcaligenes faecalis D334 producing ectoin and derivatives.</title>
        <authorList>
            <person name="Doan V.T."/>
            <person name="Quach N.T."/>
            <person name="Vu T.-H.-N."/>
            <person name="Phi Q.-T."/>
        </authorList>
    </citation>
    <scope>NUCLEOTIDE SEQUENCE</scope>
    <source>
        <strain evidence="8">D334</strain>
    </source>
</reference>
<feature type="transmembrane region" description="Helical" evidence="6">
    <location>
        <begin position="70"/>
        <end position="87"/>
    </location>
</feature>
<comment type="subcellular location">
    <subcellularLocation>
        <location evidence="1">Cell membrane</location>
        <topology evidence="1">Multi-pass membrane protein</topology>
    </subcellularLocation>
</comment>
<keyword evidence="4 6" id="KW-1133">Transmembrane helix</keyword>
<dbReference type="AlphaFoldDB" id="A0AAE9H604"/>
<proteinExistence type="predicted"/>
<evidence type="ECO:0000313" key="9">
    <source>
        <dbReference type="Proteomes" id="UP000830925"/>
    </source>
</evidence>
<feature type="transmembrane region" description="Helical" evidence="6">
    <location>
        <begin position="128"/>
        <end position="150"/>
    </location>
</feature>
<sequence>MDPRVFLFALATFVTGTAENIIVGLVLDVASDLRVSVALAGQLTAVFSLSFALMAPCVPLLGHRLRPRPLYLSALALFVFGNVLAALSPSFTLLFLARVMMACASAVVCVLATTLATELVSPSLRGRAIGLIFMGISGSLVLGVPAGMLLGQWGGWRSVFGVLAAVASLVLLLSWRHLPSTKPRNSQQLSYRRHLANGRLLAAQGVSILMIAGHFALFAYLLPYLLHVAAVPPDWAAYAFGVMGLAGVFGGYLGGRLADRMPAPLALNLVPALYLGSLVSLPFLLNHLPWLGSFMVLIWCCISWMISPVVQSFLIRTDSESAQAGISLNFSAMHMGVGAGTAAGGFVLNRFSVLSLPLVAAFLAALAVLLAIIAARPSHRN</sequence>
<dbReference type="InterPro" id="IPR050189">
    <property type="entry name" value="MFS_Efflux_Transporters"/>
</dbReference>
<dbReference type="Gene3D" id="1.20.1250.20">
    <property type="entry name" value="MFS general substrate transporter like domains"/>
    <property type="match status" value="1"/>
</dbReference>
<dbReference type="CDD" id="cd17324">
    <property type="entry name" value="MFS_NepI_like"/>
    <property type="match status" value="1"/>
</dbReference>
<dbReference type="SUPFAM" id="SSF103473">
    <property type="entry name" value="MFS general substrate transporter"/>
    <property type="match status" value="1"/>
</dbReference>
<evidence type="ECO:0000256" key="3">
    <source>
        <dbReference type="ARBA" id="ARBA00022692"/>
    </source>
</evidence>
<feature type="transmembrane region" description="Helical" evidence="6">
    <location>
        <begin position="265"/>
        <end position="285"/>
    </location>
</feature>
<dbReference type="InterPro" id="IPR020846">
    <property type="entry name" value="MFS_dom"/>
</dbReference>
<evidence type="ECO:0000256" key="5">
    <source>
        <dbReference type="ARBA" id="ARBA00023136"/>
    </source>
</evidence>
<feature type="transmembrane region" description="Helical" evidence="6">
    <location>
        <begin position="354"/>
        <end position="375"/>
    </location>
</feature>
<dbReference type="Pfam" id="PF07690">
    <property type="entry name" value="MFS_1"/>
    <property type="match status" value="1"/>
</dbReference>
<evidence type="ECO:0000313" key="8">
    <source>
        <dbReference type="EMBL" id="UPL20070.1"/>
    </source>
</evidence>
<dbReference type="PROSITE" id="PS50850">
    <property type="entry name" value="MFS"/>
    <property type="match status" value="1"/>
</dbReference>
<evidence type="ECO:0000256" key="6">
    <source>
        <dbReference type="SAM" id="Phobius"/>
    </source>
</evidence>
<dbReference type="RefSeq" id="WP_247965641.1">
    <property type="nucleotide sequence ID" value="NZ_CP095873.1"/>
</dbReference>
<evidence type="ECO:0000259" key="7">
    <source>
        <dbReference type="PROSITE" id="PS50850"/>
    </source>
</evidence>
<evidence type="ECO:0000256" key="1">
    <source>
        <dbReference type="ARBA" id="ARBA00004651"/>
    </source>
</evidence>
<dbReference type="InterPro" id="IPR036259">
    <property type="entry name" value="MFS_trans_sf"/>
</dbReference>
<dbReference type="PANTHER" id="PTHR43124:SF10">
    <property type="entry name" value="PURINE EFFLUX PUMP PBUE"/>
    <property type="match status" value="1"/>
</dbReference>
<organism evidence="8 9">
    <name type="scientific">Alcaligenes faecalis</name>
    <dbReference type="NCBI Taxonomy" id="511"/>
    <lineage>
        <taxon>Bacteria</taxon>
        <taxon>Pseudomonadati</taxon>
        <taxon>Pseudomonadota</taxon>
        <taxon>Betaproteobacteria</taxon>
        <taxon>Burkholderiales</taxon>
        <taxon>Alcaligenaceae</taxon>
        <taxon>Alcaligenes</taxon>
    </lineage>
</organism>
<dbReference type="InterPro" id="IPR011701">
    <property type="entry name" value="MFS"/>
</dbReference>
<feature type="transmembrane region" description="Helical" evidence="6">
    <location>
        <begin position="36"/>
        <end position="58"/>
    </location>
</feature>
<feature type="domain" description="Major facilitator superfamily (MFS) profile" evidence="7">
    <location>
        <begin position="4"/>
        <end position="379"/>
    </location>
</feature>
<dbReference type="PANTHER" id="PTHR43124">
    <property type="entry name" value="PURINE EFFLUX PUMP PBUE"/>
    <property type="match status" value="1"/>
</dbReference>
<feature type="transmembrane region" description="Helical" evidence="6">
    <location>
        <begin position="156"/>
        <end position="178"/>
    </location>
</feature>
<keyword evidence="3 6" id="KW-0812">Transmembrane</keyword>
<dbReference type="Proteomes" id="UP000830925">
    <property type="component" value="Chromosome"/>
</dbReference>
<dbReference type="GO" id="GO:0005886">
    <property type="term" value="C:plasma membrane"/>
    <property type="evidence" value="ECO:0007669"/>
    <property type="project" value="UniProtKB-SubCell"/>
</dbReference>
<accession>A0AAE9H604</accession>
<feature type="transmembrane region" description="Helical" evidence="6">
    <location>
        <begin position="93"/>
        <end position="116"/>
    </location>
</feature>
<evidence type="ECO:0000256" key="4">
    <source>
        <dbReference type="ARBA" id="ARBA00022989"/>
    </source>
</evidence>